<dbReference type="AlphaFoldDB" id="Q4TI94"/>
<comment type="caution">
    <text evidence="1">The sequence shown here is derived from an EMBL/GenBank/DDBJ whole genome shotgun (WGS) entry which is preliminary data.</text>
</comment>
<organism evidence="1">
    <name type="scientific">Tetraodon nigroviridis</name>
    <name type="common">Spotted green pufferfish</name>
    <name type="synonym">Chelonodon nigroviridis</name>
    <dbReference type="NCBI Taxonomy" id="99883"/>
    <lineage>
        <taxon>Eukaryota</taxon>
        <taxon>Metazoa</taxon>
        <taxon>Chordata</taxon>
        <taxon>Craniata</taxon>
        <taxon>Vertebrata</taxon>
        <taxon>Euteleostomi</taxon>
        <taxon>Actinopterygii</taxon>
        <taxon>Neopterygii</taxon>
        <taxon>Teleostei</taxon>
        <taxon>Neoteleostei</taxon>
        <taxon>Acanthomorphata</taxon>
        <taxon>Eupercaria</taxon>
        <taxon>Tetraodontiformes</taxon>
        <taxon>Tetradontoidea</taxon>
        <taxon>Tetraodontidae</taxon>
        <taxon>Tetraodon</taxon>
    </lineage>
</organism>
<proteinExistence type="predicted"/>
<dbReference type="EMBL" id="CAAE01002318">
    <property type="protein sequence ID" value="CAF87388.1"/>
    <property type="molecule type" value="Genomic_DNA"/>
</dbReference>
<accession>Q4TI94</accession>
<gene>
    <name evidence="1" type="ORF">GSTENG00000072001</name>
</gene>
<sequence length="167" mass="18776">MWKIHHHPLVAGEVLRHGDGLGVVNRGRPTKRGQHLLTLPLCALLPRLLPTWLCHFLFRFALRAGQTFILASTCGSGRSLSLAQLNVSRFVARHSVRTTRRSPSLFDRVWPQYRPDGRPGPGAAAALPEAVYGQKRCRSDGWSLMWGRAPSRPSLLLSYCFYYMVCP</sequence>
<protein>
    <submittedName>
        <fullName evidence="1">(spotted green pufferfish) hypothetical protein</fullName>
    </submittedName>
</protein>
<dbReference type="KEGG" id="tng:GSTEN00000072G001"/>
<reference evidence="1" key="2">
    <citation type="submission" date="2004-02" db="EMBL/GenBank/DDBJ databases">
        <authorList>
            <consortium name="Genoscope"/>
            <consortium name="Whitehead Institute Centre for Genome Research"/>
        </authorList>
    </citation>
    <scope>NUCLEOTIDE SEQUENCE</scope>
</reference>
<name>Q4TI94_TETNG</name>
<reference evidence="1" key="1">
    <citation type="journal article" date="2004" name="Nature">
        <title>Genome duplication in the teleost fish Tetraodon nigroviridis reveals the early vertebrate proto-karyotype.</title>
        <authorList>
            <person name="Jaillon O."/>
            <person name="Aury J.-M."/>
            <person name="Brunet F."/>
            <person name="Petit J.-L."/>
            <person name="Stange-Thomann N."/>
            <person name="Mauceli E."/>
            <person name="Bouneau L."/>
            <person name="Fischer C."/>
            <person name="Ozouf-Costaz C."/>
            <person name="Bernot A."/>
            <person name="Nicaud S."/>
            <person name="Jaffe D."/>
            <person name="Fisher S."/>
            <person name="Lutfalla G."/>
            <person name="Dossat C."/>
            <person name="Segurens B."/>
            <person name="Dasilva C."/>
            <person name="Salanoubat M."/>
            <person name="Levy M."/>
            <person name="Boudet N."/>
            <person name="Castellano S."/>
            <person name="Anthouard V."/>
            <person name="Jubin C."/>
            <person name="Castelli V."/>
            <person name="Katinka M."/>
            <person name="Vacherie B."/>
            <person name="Biemont C."/>
            <person name="Skalli Z."/>
            <person name="Cattolico L."/>
            <person name="Poulain J."/>
            <person name="De Berardinis V."/>
            <person name="Cruaud C."/>
            <person name="Duprat S."/>
            <person name="Brottier P."/>
            <person name="Coutanceau J.-P."/>
            <person name="Gouzy J."/>
            <person name="Parra G."/>
            <person name="Lardier G."/>
            <person name="Chapple C."/>
            <person name="McKernan K.J."/>
            <person name="McEwan P."/>
            <person name="Bosak S."/>
            <person name="Kellis M."/>
            <person name="Volff J.-N."/>
            <person name="Guigo R."/>
            <person name="Zody M.C."/>
            <person name="Mesirov J."/>
            <person name="Lindblad-Toh K."/>
            <person name="Birren B."/>
            <person name="Nusbaum C."/>
            <person name="Kahn D."/>
            <person name="Robinson-Rechavi M."/>
            <person name="Laudet V."/>
            <person name="Schachter V."/>
            <person name="Quetier F."/>
            <person name="Saurin W."/>
            <person name="Scarpelli C."/>
            <person name="Wincker P."/>
            <person name="Lander E.S."/>
            <person name="Weissenbach J."/>
            <person name="Roest Crollius H."/>
        </authorList>
    </citation>
    <scope>NUCLEOTIDE SEQUENCE [LARGE SCALE GENOMIC DNA]</scope>
</reference>
<evidence type="ECO:0000313" key="1">
    <source>
        <dbReference type="EMBL" id="CAF87388.1"/>
    </source>
</evidence>